<dbReference type="GO" id="GO:0019676">
    <property type="term" value="P:ammonia assimilation cycle"/>
    <property type="evidence" value="ECO:0007669"/>
    <property type="project" value="TreeGrafter"/>
</dbReference>
<evidence type="ECO:0000259" key="15">
    <source>
        <dbReference type="PROSITE" id="PS51278"/>
    </source>
</evidence>
<evidence type="ECO:0000256" key="12">
    <source>
        <dbReference type="ARBA" id="ARBA00023164"/>
    </source>
</evidence>
<proteinExistence type="inferred from homology"/>
<evidence type="ECO:0000256" key="10">
    <source>
        <dbReference type="ARBA" id="ARBA00023004"/>
    </source>
</evidence>
<keyword evidence="8" id="KW-0315">Glutamine amidotransferase</keyword>
<keyword evidence="12" id="KW-0314">Glutamate biosynthesis</keyword>
<dbReference type="Pfam" id="PF00310">
    <property type="entry name" value="GATase_2"/>
    <property type="match status" value="1"/>
</dbReference>
<dbReference type="AlphaFoldDB" id="X1B1Q7"/>
<feature type="domain" description="Glutamine amidotransferase type-2" evidence="15">
    <location>
        <begin position="77"/>
        <end position="240"/>
    </location>
</feature>
<evidence type="ECO:0000256" key="3">
    <source>
        <dbReference type="ARBA" id="ARBA00009716"/>
    </source>
</evidence>
<protein>
    <recommendedName>
        <fullName evidence="15">Glutamine amidotransferase type-2 domain-containing protein</fullName>
    </recommendedName>
</protein>
<evidence type="ECO:0000256" key="2">
    <source>
        <dbReference type="ARBA" id="ARBA00001927"/>
    </source>
</evidence>
<dbReference type="InterPro" id="IPR050711">
    <property type="entry name" value="ET-N_metabolism_enzyme"/>
</dbReference>
<comment type="caution">
    <text evidence="16">The sequence shown here is derived from an EMBL/GenBank/DDBJ whole genome shotgun (WGS) entry which is preliminary data.</text>
</comment>
<dbReference type="GO" id="GO:0046872">
    <property type="term" value="F:metal ion binding"/>
    <property type="evidence" value="ECO:0007669"/>
    <property type="project" value="UniProtKB-KW"/>
</dbReference>
<dbReference type="GO" id="GO:0006537">
    <property type="term" value="P:glutamate biosynthetic process"/>
    <property type="evidence" value="ECO:0007669"/>
    <property type="project" value="UniProtKB-KW"/>
</dbReference>
<organism evidence="16">
    <name type="scientific">marine sediment metagenome</name>
    <dbReference type="NCBI Taxonomy" id="412755"/>
    <lineage>
        <taxon>unclassified sequences</taxon>
        <taxon>metagenomes</taxon>
        <taxon>ecological metagenomes</taxon>
    </lineage>
</organism>
<keyword evidence="4" id="KW-0028">Amino-acid biosynthesis</keyword>
<evidence type="ECO:0000313" key="16">
    <source>
        <dbReference type="EMBL" id="GAG78198.1"/>
    </source>
</evidence>
<evidence type="ECO:0000256" key="9">
    <source>
        <dbReference type="ARBA" id="ARBA00023002"/>
    </source>
</evidence>
<dbReference type="PANTHER" id="PTHR11938">
    <property type="entry name" value="FAD NADPH DEHYDROGENASE/OXIDOREDUCTASE"/>
    <property type="match status" value="1"/>
</dbReference>
<dbReference type="PANTHER" id="PTHR11938:SF133">
    <property type="entry name" value="GLUTAMATE SYNTHASE (NADH)"/>
    <property type="match status" value="1"/>
</dbReference>
<accession>X1B1Q7</accession>
<evidence type="ECO:0000256" key="6">
    <source>
        <dbReference type="ARBA" id="ARBA00022643"/>
    </source>
</evidence>
<sequence>MSYPKKHNACQYLAVTGRFNQSVPLQAPVAKEGPNLPAREPVGAGPQTDSRKLFYMTSTGLPPKQGLYDPAHEHEACGVGFVASIRGESSHEVVSTGIAALVRLEHRGACGCDPETGDGAGVLFQLPDRFLRREAKTLGIALPEAGAYAVGQIFLAFDPTVARRQQAEIERLVAQEGQQVLGWREVPHRAEEIGELARASLPVIRQLFVGRADGLDQDGFERKLYVIRRLAERALLNAEG</sequence>
<evidence type="ECO:0000256" key="8">
    <source>
        <dbReference type="ARBA" id="ARBA00022962"/>
    </source>
</evidence>
<dbReference type="GO" id="GO:0051538">
    <property type="term" value="F:3 iron, 4 sulfur cluster binding"/>
    <property type="evidence" value="ECO:0007669"/>
    <property type="project" value="UniProtKB-KW"/>
</dbReference>
<evidence type="ECO:0000256" key="4">
    <source>
        <dbReference type="ARBA" id="ARBA00022605"/>
    </source>
</evidence>
<feature type="non-terminal residue" evidence="16">
    <location>
        <position position="240"/>
    </location>
</feature>
<reference evidence="16" key="1">
    <citation type="journal article" date="2014" name="Front. Microbiol.">
        <title>High frequency of phylogenetically diverse reductive dehalogenase-homologous genes in deep subseafloor sedimentary metagenomes.</title>
        <authorList>
            <person name="Kawai M."/>
            <person name="Futagami T."/>
            <person name="Toyoda A."/>
            <person name="Takaki Y."/>
            <person name="Nishi S."/>
            <person name="Hori S."/>
            <person name="Arai W."/>
            <person name="Tsubouchi T."/>
            <person name="Morono Y."/>
            <person name="Uchiyama I."/>
            <person name="Ito T."/>
            <person name="Fujiyama A."/>
            <person name="Inagaki F."/>
            <person name="Takami H."/>
        </authorList>
    </citation>
    <scope>NUCLEOTIDE SEQUENCE</scope>
    <source>
        <strain evidence="16">Expedition CK06-06</strain>
    </source>
</reference>
<keyword evidence="10" id="KW-0408">Iron</keyword>
<comment type="cofactor">
    <cofactor evidence="1">
        <name>FMN</name>
        <dbReference type="ChEBI" id="CHEBI:58210"/>
    </cofactor>
</comment>
<evidence type="ECO:0000256" key="5">
    <source>
        <dbReference type="ARBA" id="ARBA00022630"/>
    </source>
</evidence>
<keyword evidence="9" id="KW-0560">Oxidoreductase</keyword>
<evidence type="ECO:0000256" key="11">
    <source>
        <dbReference type="ARBA" id="ARBA00023014"/>
    </source>
</evidence>
<name>X1B1Q7_9ZZZZ</name>
<dbReference type="Gene3D" id="3.60.20.10">
    <property type="entry name" value="Glutamine Phosphoribosylpyrophosphate, subunit 1, domain 1"/>
    <property type="match status" value="1"/>
</dbReference>
<evidence type="ECO:0000256" key="1">
    <source>
        <dbReference type="ARBA" id="ARBA00001917"/>
    </source>
</evidence>
<evidence type="ECO:0000256" key="13">
    <source>
        <dbReference type="ARBA" id="ARBA00023291"/>
    </source>
</evidence>
<dbReference type="GO" id="GO:0015930">
    <property type="term" value="F:glutamate synthase activity"/>
    <property type="evidence" value="ECO:0007669"/>
    <property type="project" value="TreeGrafter"/>
</dbReference>
<gene>
    <name evidence="16" type="ORF">S01H4_23468</name>
</gene>
<keyword evidence="6" id="KW-0288">FMN</keyword>
<comment type="pathway">
    <text evidence="14">Amino-acid biosynthesis.</text>
</comment>
<dbReference type="PROSITE" id="PS51278">
    <property type="entry name" value="GATASE_TYPE_2"/>
    <property type="match status" value="1"/>
</dbReference>
<evidence type="ECO:0000256" key="7">
    <source>
        <dbReference type="ARBA" id="ARBA00022723"/>
    </source>
</evidence>
<evidence type="ECO:0000256" key="14">
    <source>
        <dbReference type="ARBA" id="ARBA00029440"/>
    </source>
</evidence>
<dbReference type="SUPFAM" id="SSF56235">
    <property type="entry name" value="N-terminal nucleophile aminohydrolases (Ntn hydrolases)"/>
    <property type="match status" value="1"/>
</dbReference>
<dbReference type="InterPro" id="IPR017932">
    <property type="entry name" value="GATase_2_dom"/>
</dbReference>
<keyword evidence="13" id="KW-0003">3Fe-4S</keyword>
<comment type="cofactor">
    <cofactor evidence="2">
        <name>[3Fe-4S] cluster</name>
        <dbReference type="ChEBI" id="CHEBI:21137"/>
    </cofactor>
</comment>
<dbReference type="InterPro" id="IPR029055">
    <property type="entry name" value="Ntn_hydrolases_N"/>
</dbReference>
<dbReference type="EMBL" id="BART01010892">
    <property type="protein sequence ID" value="GAG78198.1"/>
    <property type="molecule type" value="Genomic_DNA"/>
</dbReference>
<keyword evidence="7" id="KW-0479">Metal-binding</keyword>
<comment type="similarity">
    <text evidence="3">Belongs to the glutamate synthase family.</text>
</comment>
<keyword evidence="11" id="KW-0411">Iron-sulfur</keyword>
<keyword evidence="5" id="KW-0285">Flavoprotein</keyword>